<protein>
    <submittedName>
        <fullName evidence="1">Uncharacterized protein</fullName>
    </submittedName>
</protein>
<evidence type="ECO:0000313" key="2">
    <source>
        <dbReference type="Proteomes" id="UP000037773"/>
    </source>
</evidence>
<dbReference type="OrthoDB" id="3394231at2"/>
<sequence length="112" mass="12198">MVSDPLYRVENQQFSALFMLGAEDDKETVENVDAELTLPDGTRWSATFMTLRAIAQVMDRWKETGECSGGAYFQCPDLVIIPEGGLAAMLDSFKGIIDSGGPEGVLQFLGES</sequence>
<dbReference type="Proteomes" id="UP000037773">
    <property type="component" value="Unassembled WGS sequence"/>
</dbReference>
<accession>A0A0M8QIY1</accession>
<dbReference type="EMBL" id="LGCN01000210">
    <property type="protein sequence ID" value="KOT35736.1"/>
    <property type="molecule type" value="Genomic_DNA"/>
</dbReference>
<comment type="caution">
    <text evidence="1">The sequence shown here is derived from an EMBL/GenBank/DDBJ whole genome shotgun (WGS) entry which is preliminary data.</text>
</comment>
<organism evidence="1 2">
    <name type="scientific">Streptomyces caelestis</name>
    <dbReference type="NCBI Taxonomy" id="36816"/>
    <lineage>
        <taxon>Bacteria</taxon>
        <taxon>Bacillati</taxon>
        <taxon>Actinomycetota</taxon>
        <taxon>Actinomycetes</taxon>
        <taxon>Kitasatosporales</taxon>
        <taxon>Streptomycetaceae</taxon>
        <taxon>Streptomyces</taxon>
    </lineage>
</organism>
<proteinExistence type="predicted"/>
<dbReference type="AlphaFoldDB" id="A0A0M8QIY1"/>
<dbReference type="PATRIC" id="fig|36816.3.peg.5094"/>
<dbReference type="RefSeq" id="WP_037803047.1">
    <property type="nucleotide sequence ID" value="NZ_LGCN01000210.1"/>
</dbReference>
<name>A0A0M8QIY1_9ACTN</name>
<gene>
    <name evidence="1" type="ORF">ADK41_23555</name>
</gene>
<reference evidence="1 2" key="1">
    <citation type="submission" date="2015-07" db="EMBL/GenBank/DDBJ databases">
        <authorList>
            <person name="Noorani M."/>
        </authorList>
    </citation>
    <scope>NUCLEOTIDE SEQUENCE [LARGE SCALE GENOMIC DNA]</scope>
    <source>
        <strain evidence="1 2">NRRL B-24567</strain>
    </source>
</reference>
<keyword evidence="2" id="KW-1185">Reference proteome</keyword>
<evidence type="ECO:0000313" key="1">
    <source>
        <dbReference type="EMBL" id="KOT35736.1"/>
    </source>
</evidence>